<dbReference type="Proteomes" id="UP000688137">
    <property type="component" value="Unassembled WGS sequence"/>
</dbReference>
<comment type="caution">
    <text evidence="1">The sequence shown here is derived from an EMBL/GenBank/DDBJ whole genome shotgun (WGS) entry which is preliminary data.</text>
</comment>
<name>A0A8S1QII0_PARPR</name>
<dbReference type="EMBL" id="CAJJDM010000166">
    <property type="protein sequence ID" value="CAD8114841.1"/>
    <property type="molecule type" value="Genomic_DNA"/>
</dbReference>
<proteinExistence type="predicted"/>
<evidence type="ECO:0000313" key="2">
    <source>
        <dbReference type="Proteomes" id="UP000688137"/>
    </source>
</evidence>
<organism evidence="1 2">
    <name type="scientific">Paramecium primaurelia</name>
    <dbReference type="NCBI Taxonomy" id="5886"/>
    <lineage>
        <taxon>Eukaryota</taxon>
        <taxon>Sar</taxon>
        <taxon>Alveolata</taxon>
        <taxon>Ciliophora</taxon>
        <taxon>Intramacronucleata</taxon>
        <taxon>Oligohymenophorea</taxon>
        <taxon>Peniculida</taxon>
        <taxon>Parameciidae</taxon>
        <taxon>Paramecium</taxon>
    </lineage>
</organism>
<dbReference type="AlphaFoldDB" id="A0A8S1QII0"/>
<sequence>MTFQLPHNFQNRSVQKIVQELMYDEYLDRDNLLRNAFISSPLKSGKKKISISKHRYNHFLQQSPSQLYSPGLLNNQNKVVGIIAMQKKKNSVPLNVSVNQLIENNTSPTNNAIVRVSKRNKDYKPKELRGLSISDHVSRQKLVFPQVQRLSQVKQQQFASPNFNFIDENFEGYKLKSEEMSLEIDEYMRMQKHNNNNLNLLPNIYSRNQ</sequence>
<evidence type="ECO:0000313" key="1">
    <source>
        <dbReference type="EMBL" id="CAD8114841.1"/>
    </source>
</evidence>
<dbReference type="OMA" id="MYDEYLD"/>
<gene>
    <name evidence="1" type="ORF">PPRIM_AZ9-3.1.T1610107</name>
</gene>
<keyword evidence="2" id="KW-1185">Reference proteome</keyword>
<accession>A0A8S1QII0</accession>
<protein>
    <submittedName>
        <fullName evidence="1">Uncharacterized protein</fullName>
    </submittedName>
</protein>
<reference evidence="1" key="1">
    <citation type="submission" date="2021-01" db="EMBL/GenBank/DDBJ databases">
        <authorList>
            <consortium name="Genoscope - CEA"/>
            <person name="William W."/>
        </authorList>
    </citation>
    <scope>NUCLEOTIDE SEQUENCE</scope>
</reference>